<protein>
    <submittedName>
        <fullName evidence="2">Uncharacterized protein</fullName>
    </submittedName>
</protein>
<feature type="compositionally biased region" description="Polar residues" evidence="1">
    <location>
        <begin position="1004"/>
        <end position="1014"/>
    </location>
</feature>
<reference evidence="3" key="1">
    <citation type="submission" date="2012-02" db="EMBL/GenBank/DDBJ databases">
        <title>Genome sequencing of Giardia lamblia Genotypes A2 and B isolates (DH and GS) and comparative analysis with the genomes of Genotypes A1 and E (WB and Pig).</title>
        <authorList>
            <person name="Adam R."/>
            <person name="Dahlstrom E."/>
            <person name="Martens C."/>
            <person name="Bruno D."/>
            <person name="Barbian K."/>
            <person name="Porcella S.F."/>
            <person name="Nash T."/>
        </authorList>
    </citation>
    <scope>NUCLEOTIDE SEQUENCE</scope>
    <source>
        <strain evidence="3">DH</strain>
    </source>
</reference>
<evidence type="ECO:0000256" key="1">
    <source>
        <dbReference type="SAM" id="MobiDB-lite"/>
    </source>
</evidence>
<feature type="region of interest" description="Disordered" evidence="1">
    <location>
        <begin position="977"/>
        <end position="1014"/>
    </location>
</feature>
<dbReference type="VEuPathDB" id="GiardiaDB:DHA2_153612"/>
<dbReference type="VEuPathDB" id="GiardiaDB:QR46_4260"/>
<sequence length="1187" mass="130876">MEYLFRVASQQSAPPGNCEDSSDDDCGCKGMDLIISEGNLLRVVRNKSTLGLCMVKHQKLLDYLVKEHILIEIMQLIFNRTATPLNSSVCTDTKEGSIMTDSIINPQPASPIHVTSHDLATDTAIRGQCYPVTLDDVYRAIDLIRTAERVTPVLTHIMSTPSILRIPFQAVAVVYGFFADRVHPLKDIVVNPASDDESNSDCKIEVTKAFDALLNICTLSVDNLPIFVDALEQPLFDTNETKDSDSSSVLLIDVWVQLLLLNRAGSSFVRLVTNPKDKPAPLLDKLAAFLSQRGVFSTYIDHLFVSTNTSCDSITSILVQSLNSQVPWCNAIVQEFPRLFSLFLLLTGNSLPADLPAELLSRLPTLSPITNPSLCLTSSVVDMLVYMLRTIILDAVTISLNNPEDPTLEGKTIITLEFLKNKGYTHADSWTLFITRLLPALCTATVSKLEESAESSSGTFSVVALLMLKTIVRFIELTGCINDHIDSVLISNTYGCSSATLLSVISAATEISSCSTLPSSLRSLGWDVEPSEFFNKLRYGDAGRLCSVSVELIVQTVAQSELYSVLCKVMRVFPTTTIVLFLCSRLFIVAAFYLFSSDSELIEQALKQSGIFEELELVSIDDASDCITIRPVSEMETFSIDEPLPTKFLPYRFRSPFIVHLLGILRAFIRLAANVTQREYDSEWSRYLEFRESSSVSPTRVMTYAQLRTLADNHTSLRRLLLEHQKLASVSSAFLWLDRIGGNCYFKGLLPFSRRLLSLGISTYAGVSLESLMEYAEKEPVFATSQDWNVNANFSLKQNIVLGALKQMLTLQRGSQFSFTETDLNSIYNGIMSTSLDDEEDNNVHTGDDNLDTGQFDENVDVTSYLANNEAEVLGGQTDVVPSSGESETFESADVIAFAECLPEELEPPVELLPPLESDSEALSGKSEMCDIDDSCPAKAQSSSKELTDRSDLVTSTESHAPLVCTTAQELAHVLHNSLPNGSTGPIKDSVSTHQRSTEVKTPDSATCRDQTPRGQYEQQINVIHLTSVDSIDRSYSPPPIPKSSSPPAGIHNRASRGTCSPNKPLAAISSIGTRRIDKSPTTETAILTEKSPRAKPATRPFAQGSRPVREAIKPSNEYCDIPPNEGRFMTFEEATAVLEKQNSIIGRRARVDDSSRENEFRPLPKKMMAASSSYYAGRFRDYRGRT</sequence>
<accession>V6T8A0</accession>
<dbReference type="EMBL" id="AHGT01000099">
    <property type="protein sequence ID" value="ESU35113.1"/>
    <property type="molecule type" value="Genomic_DNA"/>
</dbReference>
<feature type="region of interest" description="Disordered" evidence="1">
    <location>
        <begin position="911"/>
        <end position="954"/>
    </location>
</feature>
<feature type="compositionally biased region" description="Polar residues" evidence="1">
    <location>
        <begin position="978"/>
        <end position="995"/>
    </location>
</feature>
<name>V6T8A0_GIAIN</name>
<reference evidence="2 3" key="2">
    <citation type="journal article" date="2013" name="Genome Biol. Evol.">
        <title>Genome sequencing of Giardia lamblia genotypes A2 and B isolates (DH and GS) and comparative analysis with the genomes of genotypes A1 and E (WB and Pig).</title>
        <authorList>
            <person name="Adam R.D."/>
            <person name="Dahlstrom E.W."/>
            <person name="Martens C.A."/>
            <person name="Bruno D.P."/>
            <person name="Barbian K.D."/>
            <person name="Ricklefs S.M."/>
            <person name="Hernandez M.M."/>
            <person name="Narla N.P."/>
            <person name="Patel R.B."/>
            <person name="Porcella S.F."/>
            <person name="Nash T.E."/>
        </authorList>
    </citation>
    <scope>NUCLEOTIDE SEQUENCE [LARGE SCALE GENOMIC DNA]</scope>
    <source>
        <strain evidence="2 3">DH</strain>
    </source>
</reference>
<dbReference type="VEuPathDB" id="GiardiaDB:GL50581_3903"/>
<feature type="region of interest" description="Disordered" evidence="1">
    <location>
        <begin position="1032"/>
        <end position="1065"/>
    </location>
</feature>
<evidence type="ECO:0000313" key="3">
    <source>
        <dbReference type="Proteomes" id="UP000018320"/>
    </source>
</evidence>
<organism evidence="2 3">
    <name type="scientific">Giardia intestinalis</name>
    <name type="common">Giardia lamblia</name>
    <dbReference type="NCBI Taxonomy" id="5741"/>
    <lineage>
        <taxon>Eukaryota</taxon>
        <taxon>Metamonada</taxon>
        <taxon>Diplomonadida</taxon>
        <taxon>Hexamitidae</taxon>
        <taxon>Giardiinae</taxon>
        <taxon>Giardia</taxon>
    </lineage>
</organism>
<dbReference type="Proteomes" id="UP000018320">
    <property type="component" value="Unassembled WGS sequence"/>
</dbReference>
<dbReference type="AlphaFoldDB" id="V6T8A0"/>
<dbReference type="VEuPathDB" id="GiardiaDB:GL50803_0014346"/>
<comment type="caution">
    <text evidence="2">The sequence shown here is derived from an EMBL/GenBank/DDBJ whole genome shotgun (WGS) entry which is preliminary data.</text>
</comment>
<proteinExistence type="predicted"/>
<gene>
    <name evidence="2" type="ORF">DHA2_153612</name>
</gene>
<evidence type="ECO:0000313" key="2">
    <source>
        <dbReference type="EMBL" id="ESU35113.1"/>
    </source>
</evidence>